<reference evidence="1" key="1">
    <citation type="submission" date="2019-11" db="EMBL/GenBank/DDBJ databases">
        <authorList>
            <person name="Feng L."/>
        </authorList>
    </citation>
    <scope>NUCLEOTIDE SEQUENCE</scope>
    <source>
        <strain evidence="1">AcaccaeLFYP115</strain>
    </source>
</reference>
<sequence length="362" mass="42755">MDVTTGTSSAENQSEENLDMMKNMFEDFYKVMEIYFDKQIIFPYMFLNDIQEVYDGEYDEANIYMLMLCDKLEIVEVVEEKIYILVIYKNVADGNKKEIKLYYNTFLGIDISKEYVKTSVEKFGIILKVEIEENAFTCLKNMMGMPSAISNVFRLNIYDLISICERKKITYDDYRVLYIGQSNPRSEYRTIFDRLRKHEKVTSIFSDYNLEYRDKELIVFILHAKSKLYNFASLVCLGSSKWQEYDSVGDKIDDTAIIDVAEAMLIYHLKPQYNIKLKDSIPNINMKIYNQLISAGLKRIEIGINLYMQTYKKRINLLTEEQKIKTGFRILKCDLTELFQKKQEAEIVYEDLPDYMYDIIQG</sequence>
<dbReference type="RefSeq" id="WP_156340513.1">
    <property type="nucleotide sequence ID" value="NZ_CACRSQ010000003.1"/>
</dbReference>
<dbReference type="EMBL" id="CACRSQ010000003">
    <property type="protein sequence ID" value="VYT00701.1"/>
    <property type="molecule type" value="Genomic_DNA"/>
</dbReference>
<accession>A0A6N2T9H6</accession>
<evidence type="ECO:0000313" key="1">
    <source>
        <dbReference type="EMBL" id="VYT00701.1"/>
    </source>
</evidence>
<dbReference type="AlphaFoldDB" id="A0A6N2T9H6"/>
<organism evidence="1">
    <name type="scientific">Anaerostipes caccae</name>
    <dbReference type="NCBI Taxonomy" id="105841"/>
    <lineage>
        <taxon>Bacteria</taxon>
        <taxon>Bacillati</taxon>
        <taxon>Bacillota</taxon>
        <taxon>Clostridia</taxon>
        <taxon>Lachnospirales</taxon>
        <taxon>Lachnospiraceae</taxon>
        <taxon>Anaerostipes</taxon>
    </lineage>
</organism>
<protein>
    <submittedName>
        <fullName evidence="1">Uncharacterized protein</fullName>
    </submittedName>
</protein>
<gene>
    <name evidence="1" type="ORF">ACLFYP115_01278</name>
</gene>
<proteinExistence type="predicted"/>
<name>A0A6N2T9H6_9FIRM</name>